<feature type="compositionally biased region" description="Low complexity" evidence="9">
    <location>
        <begin position="65"/>
        <end position="81"/>
    </location>
</feature>
<feature type="compositionally biased region" description="Polar residues" evidence="9">
    <location>
        <begin position="53"/>
        <end position="64"/>
    </location>
</feature>
<feature type="domain" description="GH16" evidence="11">
    <location>
        <begin position="254"/>
        <end position="657"/>
    </location>
</feature>
<comment type="similarity">
    <text evidence="2">Belongs to the SKN1/KRE6 family.</text>
</comment>
<dbReference type="STRING" id="135208.A0A4Z0A8Y2"/>
<reference evidence="12 13" key="1">
    <citation type="submission" date="2019-02" db="EMBL/GenBank/DDBJ databases">
        <title>Genome sequencing of the rare red list fungi Hericium alpestre (H. flagellum).</title>
        <authorList>
            <person name="Buettner E."/>
            <person name="Kellner H."/>
        </authorList>
    </citation>
    <scope>NUCLEOTIDE SEQUENCE [LARGE SCALE GENOMIC DNA]</scope>
    <source>
        <strain evidence="12 13">DSM 108284</strain>
    </source>
</reference>
<dbReference type="PANTHER" id="PTHR31361">
    <property type="entry name" value="BETA-GLUCAN SYNTHESIS-ASSOCIATED PROTEIN KRE6-RELATED"/>
    <property type="match status" value="1"/>
</dbReference>
<evidence type="ECO:0000256" key="4">
    <source>
        <dbReference type="ARBA" id="ARBA00022968"/>
    </source>
</evidence>
<dbReference type="PROSITE" id="PS51762">
    <property type="entry name" value="GH16_2"/>
    <property type="match status" value="1"/>
</dbReference>
<feature type="compositionally biased region" description="Acidic residues" evidence="9">
    <location>
        <begin position="1"/>
        <end position="10"/>
    </location>
</feature>
<sequence length="710" mass="77190">MSGSNDDSDSPDTSGSRHSYSPPPPESSTPRTPTYPVEQPLLAAGPSDPPSARPSTRSVSNAFVSSPLNPNASPSLNPYSLVRSRPASRGSSMYLDRAPSDDARALGSQFSTLQPGQRGSMVLYRLATEDENGALLPPRTPQGVRDSVFSTSGESVWSLSSDSKYPSASPGGLVAYVYDPTFDDKEPPDEEDLLHEPDKDYKTGTIFTLRGIANVGVLVLLMSALIALFVAYPVVDYMRRDGHVFFDSSGNTRTNQTAVPPPPSFTMPELIDKQTPDSAKQRTGYDNEDYVLVFSDEFNTDGRTFYPGDDPYWEAVDLWYWATNDQEWYDPGQVTTKDGYLHILMENVETHGLQYRSGMLQSWNKFCFTSGYIEVSLSLPGPNDETQGYWPGAWTMGNLGRPGYGATTDGTWPYSYDSCDVGTLANQTLPDGSGPAAALHSDASKEKYNFQLSVLSGQKLSSCTCPGEDHPGPTVSKGRGAPEIDILEAEHSKAGDGGVVSQSAQFAPFTADYNYLNDTQDEWYIYNTAITKPNTYKGSAVQQAVSGITQLPADIFQGSGQNFTTFGFEYFANPSSPDDGSITWQMSGQPTARMGAKAVGPDPNGSGVGQRLIPEEPMSIVFNLGISTNWQKIDLSTMEFPAEMLVDYVRVYQRKDAVNIGCDPKDYPTADYINRHADAYNNAALTKWTSGSSGANYTFPKNKFANGGTC</sequence>
<dbReference type="FunFam" id="2.60.120.200:FF:000140">
    <property type="entry name" value="Beta-glucan synthesis-associated protein"/>
    <property type="match status" value="1"/>
</dbReference>
<keyword evidence="6 10" id="KW-0472">Membrane</keyword>
<keyword evidence="5 10" id="KW-1133">Transmembrane helix</keyword>
<dbReference type="SUPFAM" id="SSF49899">
    <property type="entry name" value="Concanavalin A-like lectins/glucanases"/>
    <property type="match status" value="1"/>
</dbReference>
<dbReference type="GO" id="GO:0006078">
    <property type="term" value="P:(1-&gt;6)-beta-D-glucan biosynthetic process"/>
    <property type="evidence" value="ECO:0007669"/>
    <property type="project" value="TreeGrafter"/>
</dbReference>
<dbReference type="InterPro" id="IPR005629">
    <property type="entry name" value="Skn1/Kre6/Sbg1"/>
</dbReference>
<dbReference type="Proteomes" id="UP000298061">
    <property type="component" value="Unassembled WGS sequence"/>
</dbReference>
<dbReference type="GO" id="GO:0031505">
    <property type="term" value="P:fungal-type cell wall organization"/>
    <property type="evidence" value="ECO:0007669"/>
    <property type="project" value="TreeGrafter"/>
</dbReference>
<evidence type="ECO:0000256" key="9">
    <source>
        <dbReference type="SAM" id="MobiDB-lite"/>
    </source>
</evidence>
<evidence type="ECO:0000256" key="2">
    <source>
        <dbReference type="ARBA" id="ARBA00010962"/>
    </source>
</evidence>
<proteinExistence type="inferred from homology"/>
<dbReference type="GO" id="GO:0005886">
    <property type="term" value="C:plasma membrane"/>
    <property type="evidence" value="ECO:0007669"/>
    <property type="project" value="TreeGrafter"/>
</dbReference>
<evidence type="ECO:0000313" key="12">
    <source>
        <dbReference type="EMBL" id="TFY82379.1"/>
    </source>
</evidence>
<dbReference type="EMBL" id="SFCI01000114">
    <property type="protein sequence ID" value="TFY82379.1"/>
    <property type="molecule type" value="Genomic_DNA"/>
</dbReference>
<feature type="transmembrane region" description="Helical" evidence="10">
    <location>
        <begin position="212"/>
        <end position="235"/>
    </location>
</feature>
<dbReference type="Pfam" id="PF03935">
    <property type="entry name" value="SKN1_KRE6_Sbg1"/>
    <property type="match status" value="1"/>
</dbReference>
<keyword evidence="7" id="KW-0325">Glycoprotein</keyword>
<dbReference type="FunFam" id="2.60.120.200:FF:000135">
    <property type="entry name" value="Related to KRE6-glucan synthase subunit"/>
    <property type="match status" value="1"/>
</dbReference>
<evidence type="ECO:0000313" key="13">
    <source>
        <dbReference type="Proteomes" id="UP000298061"/>
    </source>
</evidence>
<dbReference type="InterPro" id="IPR013320">
    <property type="entry name" value="ConA-like_dom_sf"/>
</dbReference>
<comment type="caution">
    <text evidence="12">The sequence shown here is derived from an EMBL/GenBank/DDBJ whole genome shotgun (WGS) entry which is preliminary data.</text>
</comment>
<evidence type="ECO:0000256" key="7">
    <source>
        <dbReference type="ARBA" id="ARBA00023180"/>
    </source>
</evidence>
<dbReference type="GO" id="GO:0015926">
    <property type="term" value="F:glucosidase activity"/>
    <property type="evidence" value="ECO:0007669"/>
    <property type="project" value="TreeGrafter"/>
</dbReference>
<dbReference type="Gene3D" id="2.60.120.200">
    <property type="match status" value="2"/>
</dbReference>
<keyword evidence="3 10" id="KW-0812">Transmembrane</keyword>
<evidence type="ECO:0000256" key="1">
    <source>
        <dbReference type="ARBA" id="ARBA00004606"/>
    </source>
</evidence>
<comment type="subcellular location">
    <subcellularLocation>
        <location evidence="1">Membrane</location>
        <topology evidence="1">Single-pass type II membrane protein</topology>
    </subcellularLocation>
</comment>
<dbReference type="InterPro" id="IPR000757">
    <property type="entry name" value="Beta-glucanase-like"/>
</dbReference>
<evidence type="ECO:0000256" key="3">
    <source>
        <dbReference type="ARBA" id="ARBA00022692"/>
    </source>
</evidence>
<name>A0A4Z0A8Y2_9AGAM</name>
<dbReference type="CDD" id="cd02180">
    <property type="entry name" value="GH16_fungal_KRE6_glucanase"/>
    <property type="match status" value="1"/>
</dbReference>
<gene>
    <name evidence="12" type="ORF">EWM64_g1637</name>
</gene>
<dbReference type="GO" id="GO:0005789">
    <property type="term" value="C:endoplasmic reticulum membrane"/>
    <property type="evidence" value="ECO:0007669"/>
    <property type="project" value="TreeGrafter"/>
</dbReference>
<keyword evidence="8" id="KW-0961">Cell wall biogenesis/degradation</keyword>
<protein>
    <recommendedName>
        <fullName evidence="11">GH16 domain-containing protein</fullName>
    </recommendedName>
</protein>
<evidence type="ECO:0000256" key="6">
    <source>
        <dbReference type="ARBA" id="ARBA00023136"/>
    </source>
</evidence>
<dbReference type="AlphaFoldDB" id="A0A4Z0A8Y2"/>
<feature type="region of interest" description="Disordered" evidence="9">
    <location>
        <begin position="1"/>
        <end position="114"/>
    </location>
</feature>
<evidence type="ECO:0000256" key="10">
    <source>
        <dbReference type="SAM" id="Phobius"/>
    </source>
</evidence>
<keyword evidence="4" id="KW-0735">Signal-anchor</keyword>
<dbReference type="PANTHER" id="PTHR31361:SF1">
    <property type="entry name" value="BETA-GLUCAN SYNTHESIS-ASSOCIATED PROTEIN KRE6-RELATED"/>
    <property type="match status" value="1"/>
</dbReference>
<evidence type="ECO:0000259" key="11">
    <source>
        <dbReference type="PROSITE" id="PS51762"/>
    </source>
</evidence>
<dbReference type="OrthoDB" id="412647at2759"/>
<keyword evidence="13" id="KW-1185">Reference proteome</keyword>
<organism evidence="12 13">
    <name type="scientific">Hericium alpestre</name>
    <dbReference type="NCBI Taxonomy" id="135208"/>
    <lineage>
        <taxon>Eukaryota</taxon>
        <taxon>Fungi</taxon>
        <taxon>Dikarya</taxon>
        <taxon>Basidiomycota</taxon>
        <taxon>Agaricomycotina</taxon>
        <taxon>Agaricomycetes</taxon>
        <taxon>Russulales</taxon>
        <taxon>Hericiaceae</taxon>
        <taxon>Hericium</taxon>
    </lineage>
</organism>
<evidence type="ECO:0000256" key="5">
    <source>
        <dbReference type="ARBA" id="ARBA00022989"/>
    </source>
</evidence>
<evidence type="ECO:0000256" key="8">
    <source>
        <dbReference type="ARBA" id="ARBA00023316"/>
    </source>
</evidence>
<accession>A0A4Z0A8Y2</accession>